<dbReference type="AlphaFoldDB" id="A0AAE0K560"/>
<sequence>MGNPLRPAIVYNCRSSYSWPGDIALSITYFPSSGSTYAIFYGCDAKATKEISGRLLEAHGQDVALQPLLIMGIFAELERKRQFRLFDAAHRNLVQIVSRLNNREPRGASPLDDEVDNSEYSVDPWLSVCHLKNGLENWKEQLTRMVEHADELAAAAEKDSKQLGAGGMDKALVDTMRETNSRVRIRLCEIVCDYNEKIRACNMIMDGTTLATQLAHTRANIEIALQTKEDGSQMRSIALLTMIFLPATFVATLFSMSFFNWQPEGDEVTVSPWLWVYFVVAAGLTFISVGTWYLARLRRRRRRRALLLAEKGEEKV</sequence>
<proteinExistence type="predicted"/>
<name>A0AAE0K560_9PEZI</name>
<evidence type="ECO:0000313" key="6">
    <source>
        <dbReference type="EMBL" id="KAK3369850.1"/>
    </source>
</evidence>
<feature type="transmembrane region" description="Helical" evidence="5">
    <location>
        <begin position="237"/>
        <end position="261"/>
    </location>
</feature>
<reference evidence="6" key="2">
    <citation type="submission" date="2023-06" db="EMBL/GenBank/DDBJ databases">
        <authorList>
            <consortium name="Lawrence Berkeley National Laboratory"/>
            <person name="Haridas S."/>
            <person name="Hensen N."/>
            <person name="Bonometti L."/>
            <person name="Westerberg I."/>
            <person name="Brannstrom I.O."/>
            <person name="Guillou S."/>
            <person name="Cros-Aarteil S."/>
            <person name="Calhoun S."/>
            <person name="Kuo A."/>
            <person name="Mondo S."/>
            <person name="Pangilinan J."/>
            <person name="Riley R."/>
            <person name="LaButti K."/>
            <person name="Andreopoulos B."/>
            <person name="Lipzen A."/>
            <person name="Chen C."/>
            <person name="Yanf M."/>
            <person name="Daum C."/>
            <person name="Ng V."/>
            <person name="Clum A."/>
            <person name="Steindorff A."/>
            <person name="Ohm R."/>
            <person name="Martin F."/>
            <person name="Silar P."/>
            <person name="Natvig D."/>
            <person name="Lalanne C."/>
            <person name="Gautier V."/>
            <person name="Ament-velasquez S.L."/>
            <person name="Kruys A."/>
            <person name="Hutchinson M.I."/>
            <person name="Powell A.J."/>
            <person name="Barry K."/>
            <person name="Miller A.N."/>
            <person name="Grigoriev I.V."/>
            <person name="Debuchy R."/>
            <person name="Gladieux P."/>
            <person name="Thoren M.H."/>
            <person name="Johannesson H."/>
        </authorList>
    </citation>
    <scope>NUCLEOTIDE SEQUENCE</scope>
    <source>
        <strain evidence="6">CBS 232.78</strain>
    </source>
</reference>
<comment type="subcellular location">
    <subcellularLocation>
        <location evidence="1">Membrane</location>
        <topology evidence="1">Multi-pass membrane protein</topology>
    </subcellularLocation>
</comment>
<evidence type="ECO:0000256" key="1">
    <source>
        <dbReference type="ARBA" id="ARBA00004141"/>
    </source>
</evidence>
<evidence type="ECO:0000256" key="2">
    <source>
        <dbReference type="ARBA" id="ARBA00022692"/>
    </source>
</evidence>
<dbReference type="GO" id="GO:0016020">
    <property type="term" value="C:membrane"/>
    <property type="evidence" value="ECO:0007669"/>
    <property type="project" value="UniProtKB-SubCell"/>
</dbReference>
<dbReference type="Proteomes" id="UP001285441">
    <property type="component" value="Unassembled WGS sequence"/>
</dbReference>
<dbReference type="InterPro" id="IPR045863">
    <property type="entry name" value="CorA_TM1_TM2"/>
</dbReference>
<keyword evidence="7" id="KW-1185">Reference proteome</keyword>
<evidence type="ECO:0000256" key="4">
    <source>
        <dbReference type="ARBA" id="ARBA00023136"/>
    </source>
</evidence>
<feature type="transmembrane region" description="Helical" evidence="5">
    <location>
        <begin position="273"/>
        <end position="295"/>
    </location>
</feature>
<evidence type="ECO:0000256" key="3">
    <source>
        <dbReference type="ARBA" id="ARBA00022989"/>
    </source>
</evidence>
<dbReference type="SUPFAM" id="SSF144083">
    <property type="entry name" value="Magnesium transport protein CorA, transmembrane region"/>
    <property type="match status" value="1"/>
</dbReference>
<keyword evidence="3 5" id="KW-1133">Transmembrane helix</keyword>
<dbReference type="EMBL" id="JAULSW010000009">
    <property type="protein sequence ID" value="KAK3369850.1"/>
    <property type="molecule type" value="Genomic_DNA"/>
</dbReference>
<accession>A0AAE0K560</accession>
<keyword evidence="4 5" id="KW-0472">Membrane</keyword>
<evidence type="ECO:0000256" key="5">
    <source>
        <dbReference type="SAM" id="Phobius"/>
    </source>
</evidence>
<protein>
    <submittedName>
        <fullName evidence="6">Uncharacterized protein</fullName>
    </submittedName>
</protein>
<reference evidence="6" key="1">
    <citation type="journal article" date="2023" name="Mol. Phylogenet. Evol.">
        <title>Genome-scale phylogeny and comparative genomics of the fungal order Sordariales.</title>
        <authorList>
            <person name="Hensen N."/>
            <person name="Bonometti L."/>
            <person name="Westerberg I."/>
            <person name="Brannstrom I.O."/>
            <person name="Guillou S."/>
            <person name="Cros-Aarteil S."/>
            <person name="Calhoun S."/>
            <person name="Haridas S."/>
            <person name="Kuo A."/>
            <person name="Mondo S."/>
            <person name="Pangilinan J."/>
            <person name="Riley R."/>
            <person name="LaButti K."/>
            <person name="Andreopoulos B."/>
            <person name="Lipzen A."/>
            <person name="Chen C."/>
            <person name="Yan M."/>
            <person name="Daum C."/>
            <person name="Ng V."/>
            <person name="Clum A."/>
            <person name="Steindorff A."/>
            <person name="Ohm R.A."/>
            <person name="Martin F."/>
            <person name="Silar P."/>
            <person name="Natvig D.O."/>
            <person name="Lalanne C."/>
            <person name="Gautier V."/>
            <person name="Ament-Velasquez S.L."/>
            <person name="Kruys A."/>
            <person name="Hutchinson M.I."/>
            <person name="Powell A.J."/>
            <person name="Barry K."/>
            <person name="Miller A.N."/>
            <person name="Grigoriev I.V."/>
            <person name="Debuchy R."/>
            <person name="Gladieux P."/>
            <person name="Hiltunen Thoren M."/>
            <person name="Johannesson H."/>
        </authorList>
    </citation>
    <scope>NUCLEOTIDE SEQUENCE</scope>
    <source>
        <strain evidence="6">CBS 232.78</strain>
    </source>
</reference>
<dbReference type="Gene3D" id="1.20.58.340">
    <property type="entry name" value="Magnesium transport protein CorA, transmembrane region"/>
    <property type="match status" value="1"/>
</dbReference>
<gene>
    <name evidence="6" type="ORF">B0H63DRAFT_485645</name>
</gene>
<comment type="caution">
    <text evidence="6">The sequence shown here is derived from an EMBL/GenBank/DDBJ whole genome shotgun (WGS) entry which is preliminary data.</text>
</comment>
<keyword evidence="2 5" id="KW-0812">Transmembrane</keyword>
<evidence type="ECO:0000313" key="7">
    <source>
        <dbReference type="Proteomes" id="UP001285441"/>
    </source>
</evidence>
<organism evidence="6 7">
    <name type="scientific">Podospora didyma</name>
    <dbReference type="NCBI Taxonomy" id="330526"/>
    <lineage>
        <taxon>Eukaryota</taxon>
        <taxon>Fungi</taxon>
        <taxon>Dikarya</taxon>
        <taxon>Ascomycota</taxon>
        <taxon>Pezizomycotina</taxon>
        <taxon>Sordariomycetes</taxon>
        <taxon>Sordariomycetidae</taxon>
        <taxon>Sordariales</taxon>
        <taxon>Podosporaceae</taxon>
        <taxon>Podospora</taxon>
    </lineage>
</organism>